<evidence type="ECO:0000256" key="5">
    <source>
        <dbReference type="ARBA" id="ARBA00031242"/>
    </source>
</evidence>
<evidence type="ECO:0000256" key="4">
    <source>
        <dbReference type="ARBA" id="ARBA00023315"/>
    </source>
</evidence>
<evidence type="ECO:0000259" key="8">
    <source>
        <dbReference type="Pfam" id="PF02799"/>
    </source>
</evidence>
<feature type="domain" description="Glycylpeptide N-tetradecanoyltransferase N-terminal" evidence="7">
    <location>
        <begin position="26"/>
        <end position="169"/>
    </location>
</feature>
<dbReference type="InterPro" id="IPR016181">
    <property type="entry name" value="Acyl_CoA_acyltransferase"/>
</dbReference>
<dbReference type="EMBL" id="MK522034">
    <property type="protein sequence ID" value="QOR60115.1"/>
    <property type="molecule type" value="Genomic_DNA"/>
</dbReference>
<dbReference type="PANTHER" id="PTHR11377">
    <property type="entry name" value="N-MYRISTOYL TRANSFERASE"/>
    <property type="match status" value="1"/>
</dbReference>
<organism evidence="9">
    <name type="scientific">Bathycoccus sp. RCC716 virus 1</name>
    <dbReference type="NCBI Taxonomy" id="2530038"/>
    <lineage>
        <taxon>Viruses</taxon>
        <taxon>Varidnaviria</taxon>
        <taxon>Bamfordvirae</taxon>
        <taxon>Nucleocytoviricota</taxon>
        <taxon>Megaviricetes</taxon>
        <taxon>Algavirales</taxon>
        <taxon>Phycodnaviridae</taxon>
        <taxon>Prasinovirus</taxon>
    </lineage>
</organism>
<sequence length="351" mass="42355">MHEFWDKQPVPQNKVIFEKDGEIDSSRELRYEKNPLPEGYEWSSCTVEELCEFLKENYIRDDFFEFHYSKELIEWTLHPPGYRDEWNLAIREKENNTLIAFISGVPLDVCVNKKIIQMLQINFLCVSKHLRDTKFTPMLICELKRRMNLQNRWQAIYTVVKQLPTPVSKVTYWHRLINVNKLNRLRFSDANEQEYKILGTTSHFREMTEYDIPRVTRMLRDHLKKFKLSLYINESYVRHWILPRKNTIYTYLSDKKDQFFTFYSLDYVHKQSGEIIKQAYTFYNVGNCLKDAIIVARNMGFDVYNCVNTGVDEEELREHKFMEGTGHNHYYLWNWKINEEIKPKDIGFVMI</sequence>
<evidence type="ECO:0000259" key="7">
    <source>
        <dbReference type="Pfam" id="PF01233"/>
    </source>
</evidence>
<protein>
    <recommendedName>
        <fullName evidence="2">glycylpeptide N-tetradecanoyltransferase</fullName>
        <ecNumber evidence="2">2.3.1.97</ecNumber>
    </recommendedName>
    <alternativeName>
        <fullName evidence="5">Myristoyl-CoA:protein N-myristoyltransferase</fullName>
    </alternativeName>
</protein>
<evidence type="ECO:0000256" key="6">
    <source>
        <dbReference type="RuleBase" id="RU004178"/>
    </source>
</evidence>
<dbReference type="Pfam" id="PF01233">
    <property type="entry name" value="NMT"/>
    <property type="match status" value="1"/>
</dbReference>
<accession>A0A7S6NYI0</accession>
<dbReference type="InterPro" id="IPR022676">
    <property type="entry name" value="NMT_N"/>
</dbReference>
<dbReference type="InterPro" id="IPR022677">
    <property type="entry name" value="NMT_C"/>
</dbReference>
<dbReference type="Gene3D" id="3.40.630.170">
    <property type="match status" value="1"/>
</dbReference>
<evidence type="ECO:0000313" key="9">
    <source>
        <dbReference type="EMBL" id="QOR60115.1"/>
    </source>
</evidence>
<dbReference type="InterPro" id="IPR000903">
    <property type="entry name" value="NMT"/>
</dbReference>
<proteinExistence type="inferred from homology"/>
<keyword evidence="3" id="KW-0808">Transferase</keyword>
<dbReference type="SUPFAM" id="SSF55729">
    <property type="entry name" value="Acyl-CoA N-acyltransferases (Nat)"/>
    <property type="match status" value="2"/>
</dbReference>
<comment type="similarity">
    <text evidence="1 6">Belongs to the NMT family.</text>
</comment>
<evidence type="ECO:0000256" key="3">
    <source>
        <dbReference type="ARBA" id="ARBA00022679"/>
    </source>
</evidence>
<name>A0A7S6NYI0_9PHYC</name>
<keyword evidence="4" id="KW-0012">Acyltransferase</keyword>
<feature type="domain" description="Glycylpeptide N-tetradecanoyltransferase C-terminal" evidence="8">
    <location>
        <begin position="200"/>
        <end position="345"/>
    </location>
</feature>
<dbReference type="Pfam" id="PF02799">
    <property type="entry name" value="NMT_C"/>
    <property type="match status" value="1"/>
</dbReference>
<reference evidence="9" key="1">
    <citation type="submission" date="2019-02" db="EMBL/GenBank/DDBJ databases">
        <authorList>
            <person name="Bachy C."/>
            <person name="Yung C.-M."/>
            <person name="Roux S."/>
            <person name="Sullivan M.B."/>
            <person name="Worden A.Z."/>
        </authorList>
    </citation>
    <scope>NUCLEOTIDE SEQUENCE</scope>
    <source>
        <strain evidence="9">BII-V1</strain>
    </source>
</reference>
<dbReference type="PANTHER" id="PTHR11377:SF5">
    <property type="entry name" value="GLYCYLPEPTIDE N-TETRADECANOYLTRANSFERASE"/>
    <property type="match status" value="1"/>
</dbReference>
<dbReference type="EC" id="2.3.1.97" evidence="2"/>
<dbReference type="GO" id="GO:0004379">
    <property type="term" value="F:glycylpeptide N-tetradecanoyltransferase activity"/>
    <property type="evidence" value="ECO:0007669"/>
    <property type="project" value="UniProtKB-EC"/>
</dbReference>
<evidence type="ECO:0000256" key="1">
    <source>
        <dbReference type="ARBA" id="ARBA00009469"/>
    </source>
</evidence>
<dbReference type="PIRSF" id="PIRSF015892">
    <property type="entry name" value="N-myristl_transf"/>
    <property type="match status" value="1"/>
</dbReference>
<evidence type="ECO:0000256" key="2">
    <source>
        <dbReference type="ARBA" id="ARBA00012923"/>
    </source>
</evidence>